<keyword evidence="1" id="KW-0812">Transmembrane</keyword>
<keyword evidence="1" id="KW-1133">Transmembrane helix</keyword>
<dbReference type="Pfam" id="PF11927">
    <property type="entry name" value="HODM_asu-like"/>
    <property type="match status" value="1"/>
</dbReference>
<organism evidence="2 3">
    <name type="scientific">Moelleriella libera RCEF 2490</name>
    <dbReference type="NCBI Taxonomy" id="1081109"/>
    <lineage>
        <taxon>Eukaryota</taxon>
        <taxon>Fungi</taxon>
        <taxon>Dikarya</taxon>
        <taxon>Ascomycota</taxon>
        <taxon>Pezizomycotina</taxon>
        <taxon>Sordariomycetes</taxon>
        <taxon>Hypocreomycetidae</taxon>
        <taxon>Hypocreales</taxon>
        <taxon>Clavicipitaceae</taxon>
        <taxon>Moelleriella</taxon>
    </lineage>
</organism>
<accession>A0A167WJW1</accession>
<dbReference type="Proteomes" id="UP000078544">
    <property type="component" value="Unassembled WGS sequence"/>
</dbReference>
<dbReference type="OrthoDB" id="5043642at2759"/>
<dbReference type="InterPro" id="IPR021848">
    <property type="entry name" value="HODM_asu-like"/>
</dbReference>
<reference evidence="2 3" key="1">
    <citation type="journal article" date="2016" name="Genome Biol. Evol.">
        <title>Divergent and convergent evolution of fungal pathogenicity.</title>
        <authorList>
            <person name="Shang Y."/>
            <person name="Xiao G."/>
            <person name="Zheng P."/>
            <person name="Cen K."/>
            <person name="Zhan S."/>
            <person name="Wang C."/>
        </authorList>
    </citation>
    <scope>NUCLEOTIDE SEQUENCE [LARGE SCALE GENOMIC DNA]</scope>
    <source>
        <strain evidence="2 3">RCEF 2490</strain>
    </source>
</reference>
<keyword evidence="1" id="KW-0472">Membrane</keyword>
<evidence type="ECO:0000313" key="3">
    <source>
        <dbReference type="Proteomes" id="UP000078544"/>
    </source>
</evidence>
<name>A0A167WJW1_9HYPO</name>
<evidence type="ECO:0000256" key="1">
    <source>
        <dbReference type="SAM" id="Phobius"/>
    </source>
</evidence>
<protein>
    <recommendedName>
        <fullName evidence="4">HRQ family protein 2</fullName>
    </recommendedName>
</protein>
<keyword evidence="3" id="KW-1185">Reference proteome</keyword>
<evidence type="ECO:0000313" key="2">
    <source>
        <dbReference type="EMBL" id="KZZ88944.1"/>
    </source>
</evidence>
<dbReference type="AlphaFoldDB" id="A0A167WJW1"/>
<dbReference type="STRING" id="1081109.A0A167WJW1"/>
<comment type="caution">
    <text evidence="2">The sequence shown here is derived from an EMBL/GenBank/DDBJ whole genome shotgun (WGS) entry which is preliminary data.</text>
</comment>
<sequence length="380" mass="42873">MELHASGTWPRIQAIGLSKRFVIFASSFLVIFLFYRLVKSLRRVEREDQQHRKSPPLNAATDGKVTEAAIEPLSGFDWKATEPTRYLPIKPVYHITMALQQDSPSRLITVDRDYLSRVTHRRQLIEQKTSTVHGCLPQGAEAVSELYSYLLRGYLPIRYPTMFTISDDGIAFHNTVTDKTFPLEPPSDPREALRALGETVEEDLFLLHETPEGHLCVAFVCCFPAHFDPSKKMGKVLQAIHGPVPSYNKIGASMERFFSRLQVGKSAKRLNWSIQTHPELHVIGNHVQREAAEKQADDGLDVDSTFVRVELQTLTRLPKTQAILFSFKTYMYGVSGIKNDGLGPELADAIEGLKSGNAPDMWNYKSAGRWAKPVCEFLRS</sequence>
<gene>
    <name evidence="2" type="ORF">AAL_07887</name>
</gene>
<proteinExistence type="predicted"/>
<feature type="transmembrane region" description="Helical" evidence="1">
    <location>
        <begin position="20"/>
        <end position="38"/>
    </location>
</feature>
<evidence type="ECO:0008006" key="4">
    <source>
        <dbReference type="Google" id="ProtNLM"/>
    </source>
</evidence>
<dbReference type="EMBL" id="AZGY01000027">
    <property type="protein sequence ID" value="KZZ88944.1"/>
    <property type="molecule type" value="Genomic_DNA"/>
</dbReference>